<feature type="transmembrane region" description="Helical" evidence="8">
    <location>
        <begin position="439"/>
        <end position="458"/>
    </location>
</feature>
<dbReference type="GO" id="GO:0005886">
    <property type="term" value="C:plasma membrane"/>
    <property type="evidence" value="ECO:0007669"/>
    <property type="project" value="UniProtKB-SubCell"/>
</dbReference>
<name>A0A1N6BCA2_9ACTN</name>
<dbReference type="OrthoDB" id="9770347at2"/>
<feature type="region of interest" description="Disordered" evidence="7">
    <location>
        <begin position="467"/>
        <end position="491"/>
    </location>
</feature>
<proteinExistence type="inferred from homology"/>
<sequence>MTDLNQKVAAAARWSMINTVIRRVGTFATGVVLARLFFGPYEWGLYAVGLLVLAMLLSLNEMGVSLALVRWDGDIKRFAPTVLTLSTLSSSAFYLVLFVTAPAVARLLGSPEATEMLRLLCLTVVIDGIACVPIGKLNREFQQFRRTVVDVANFLVNTAVTIALAAAGMGAMAFAWGSLAGNIVALVGFALCAPDMLRFGWDRTQAARLLRFGLPLASASLLTLGIVNVDSVVVSSVLGPAALGLYAMAFNMSSWPVRIVSDTVRRVSYAGFSRLADSPEAFAAGFQRALAVVLAAAVPCCVLLGVLADPVIRLVYGDHWAGAAVALQFLVGLGLIRVAVDLAYDCLATRVRKTLMLMQAWWLFSLTPVLLLFAHRFGIAGVAAGQVVVAGLLVAPVFVVVLSRLGIRPALMLRACVRPALGGVAVGVLAWGLHLVLGGGFLSLAIIGLAAVAVYLPFVRPLLRSGRTDRSQTDHEAEPDGDKPLATAAQS</sequence>
<dbReference type="Pfam" id="PF13440">
    <property type="entry name" value="Polysacc_synt_3"/>
    <property type="match status" value="1"/>
</dbReference>
<gene>
    <name evidence="9" type="ORF">SAMN04489832_7149</name>
</gene>
<dbReference type="EMBL" id="FSQT01000002">
    <property type="protein sequence ID" value="SIN43981.1"/>
    <property type="molecule type" value="Genomic_DNA"/>
</dbReference>
<comment type="subcellular location">
    <subcellularLocation>
        <location evidence="1">Cell membrane</location>
        <topology evidence="1">Multi-pass membrane protein</topology>
    </subcellularLocation>
</comment>
<evidence type="ECO:0000256" key="1">
    <source>
        <dbReference type="ARBA" id="ARBA00004651"/>
    </source>
</evidence>
<evidence type="ECO:0000256" key="7">
    <source>
        <dbReference type="SAM" id="MobiDB-lite"/>
    </source>
</evidence>
<evidence type="ECO:0000256" key="5">
    <source>
        <dbReference type="ARBA" id="ARBA00022989"/>
    </source>
</evidence>
<feature type="transmembrane region" description="Helical" evidence="8">
    <location>
        <begin position="320"/>
        <end position="340"/>
    </location>
</feature>
<comment type="similarity">
    <text evidence="2">Belongs to the polysaccharide synthase family.</text>
</comment>
<dbReference type="PANTHER" id="PTHR30250">
    <property type="entry name" value="PST FAMILY PREDICTED COLANIC ACID TRANSPORTER"/>
    <property type="match status" value="1"/>
</dbReference>
<keyword evidence="10" id="KW-1185">Reference proteome</keyword>
<evidence type="ECO:0000313" key="9">
    <source>
        <dbReference type="EMBL" id="SIN43981.1"/>
    </source>
</evidence>
<dbReference type="STRING" id="709881.SAMN04489832_7149"/>
<evidence type="ECO:0000313" key="10">
    <source>
        <dbReference type="Proteomes" id="UP000185124"/>
    </source>
</evidence>
<feature type="transmembrane region" description="Helical" evidence="8">
    <location>
        <begin position="289"/>
        <end position="308"/>
    </location>
</feature>
<feature type="transmembrane region" description="Helical" evidence="8">
    <location>
        <begin position="20"/>
        <end position="38"/>
    </location>
</feature>
<keyword evidence="6 8" id="KW-0472">Membrane</keyword>
<keyword evidence="4 8" id="KW-0812">Transmembrane</keyword>
<reference evidence="10" key="1">
    <citation type="submission" date="2016-12" db="EMBL/GenBank/DDBJ databases">
        <authorList>
            <person name="Varghese N."/>
            <person name="Submissions S."/>
        </authorList>
    </citation>
    <scope>NUCLEOTIDE SEQUENCE [LARGE SCALE GENOMIC DNA]</scope>
    <source>
        <strain evidence="10">DSM 45599</strain>
    </source>
</reference>
<keyword evidence="3" id="KW-1003">Cell membrane</keyword>
<organism evidence="9 10">
    <name type="scientific">Micromonospora cremea</name>
    <dbReference type="NCBI Taxonomy" id="709881"/>
    <lineage>
        <taxon>Bacteria</taxon>
        <taxon>Bacillati</taxon>
        <taxon>Actinomycetota</taxon>
        <taxon>Actinomycetes</taxon>
        <taxon>Micromonosporales</taxon>
        <taxon>Micromonosporaceae</taxon>
        <taxon>Micromonospora</taxon>
    </lineage>
</organism>
<feature type="transmembrane region" description="Helical" evidence="8">
    <location>
        <begin position="233"/>
        <end position="250"/>
    </location>
</feature>
<feature type="transmembrane region" description="Helical" evidence="8">
    <location>
        <begin position="44"/>
        <end position="69"/>
    </location>
</feature>
<evidence type="ECO:0000256" key="8">
    <source>
        <dbReference type="SAM" id="Phobius"/>
    </source>
</evidence>
<feature type="transmembrane region" description="Helical" evidence="8">
    <location>
        <begin position="360"/>
        <end position="377"/>
    </location>
</feature>
<feature type="transmembrane region" description="Helical" evidence="8">
    <location>
        <begin position="116"/>
        <end position="135"/>
    </location>
</feature>
<evidence type="ECO:0000256" key="2">
    <source>
        <dbReference type="ARBA" id="ARBA00007430"/>
    </source>
</evidence>
<feature type="transmembrane region" description="Helical" evidence="8">
    <location>
        <begin position="81"/>
        <end position="104"/>
    </location>
</feature>
<feature type="transmembrane region" description="Helical" evidence="8">
    <location>
        <begin position="383"/>
        <end position="403"/>
    </location>
</feature>
<feature type="transmembrane region" description="Helical" evidence="8">
    <location>
        <begin position="209"/>
        <end position="227"/>
    </location>
</feature>
<dbReference type="Proteomes" id="UP000185124">
    <property type="component" value="Unassembled WGS sequence"/>
</dbReference>
<protein>
    <submittedName>
        <fullName evidence="9">Polysaccharide transporter, PST family</fullName>
    </submittedName>
</protein>
<feature type="transmembrane region" description="Helical" evidence="8">
    <location>
        <begin position="173"/>
        <end position="197"/>
    </location>
</feature>
<dbReference type="RefSeq" id="WP_074318624.1">
    <property type="nucleotide sequence ID" value="NZ_FSQT01000002.1"/>
</dbReference>
<dbReference type="InterPro" id="IPR050833">
    <property type="entry name" value="Poly_Biosynth_Transport"/>
</dbReference>
<feature type="transmembrane region" description="Helical" evidence="8">
    <location>
        <begin position="415"/>
        <end position="433"/>
    </location>
</feature>
<evidence type="ECO:0000256" key="3">
    <source>
        <dbReference type="ARBA" id="ARBA00022475"/>
    </source>
</evidence>
<evidence type="ECO:0000256" key="6">
    <source>
        <dbReference type="ARBA" id="ARBA00023136"/>
    </source>
</evidence>
<dbReference type="PANTHER" id="PTHR30250:SF10">
    <property type="entry name" value="LIPOPOLYSACCHARIDE BIOSYNTHESIS PROTEIN WZXC"/>
    <property type="match status" value="1"/>
</dbReference>
<dbReference type="AlphaFoldDB" id="A0A1N6BCA2"/>
<feature type="transmembrane region" description="Helical" evidence="8">
    <location>
        <begin position="147"/>
        <end position="167"/>
    </location>
</feature>
<evidence type="ECO:0000256" key="4">
    <source>
        <dbReference type="ARBA" id="ARBA00022692"/>
    </source>
</evidence>
<feature type="compositionally biased region" description="Basic and acidic residues" evidence="7">
    <location>
        <begin position="467"/>
        <end position="483"/>
    </location>
</feature>
<keyword evidence="5 8" id="KW-1133">Transmembrane helix</keyword>
<accession>A0A1N6BCA2</accession>